<evidence type="ECO:0000256" key="11">
    <source>
        <dbReference type="ARBA" id="ARBA00022824"/>
    </source>
</evidence>
<dbReference type="EC" id="2.4.1.83" evidence="7"/>
<accession>A0A8H3FA56</accession>
<comment type="pathway">
    <text evidence="5">Protein modification; protein glycosylation.</text>
</comment>
<dbReference type="GO" id="GO:0006720">
    <property type="term" value="P:isoprenoid metabolic process"/>
    <property type="evidence" value="ECO:0007669"/>
    <property type="project" value="UniProtKB-ARBA"/>
</dbReference>
<dbReference type="GO" id="GO:0005789">
    <property type="term" value="C:endoplasmic reticulum membrane"/>
    <property type="evidence" value="ECO:0007669"/>
    <property type="project" value="TreeGrafter"/>
</dbReference>
<organism evidence="17 18">
    <name type="scientific">Alectoria fallacina</name>
    <dbReference type="NCBI Taxonomy" id="1903189"/>
    <lineage>
        <taxon>Eukaryota</taxon>
        <taxon>Fungi</taxon>
        <taxon>Dikarya</taxon>
        <taxon>Ascomycota</taxon>
        <taxon>Pezizomycotina</taxon>
        <taxon>Lecanoromycetes</taxon>
        <taxon>OSLEUM clade</taxon>
        <taxon>Lecanoromycetidae</taxon>
        <taxon>Lecanorales</taxon>
        <taxon>Lecanorineae</taxon>
        <taxon>Parmeliaceae</taxon>
        <taxon>Alectoria</taxon>
    </lineage>
</organism>
<proteinExistence type="inferred from homology"/>
<dbReference type="CDD" id="cd06442">
    <property type="entry name" value="DPM1_like"/>
    <property type="match status" value="1"/>
</dbReference>
<feature type="compositionally biased region" description="Low complexity" evidence="14">
    <location>
        <begin position="251"/>
        <end position="261"/>
    </location>
</feature>
<evidence type="ECO:0000256" key="15">
    <source>
        <dbReference type="SAM" id="Phobius"/>
    </source>
</evidence>
<evidence type="ECO:0000256" key="14">
    <source>
        <dbReference type="SAM" id="MobiDB-lite"/>
    </source>
</evidence>
<evidence type="ECO:0000313" key="18">
    <source>
        <dbReference type="Proteomes" id="UP000664203"/>
    </source>
</evidence>
<keyword evidence="15" id="KW-0472">Membrane</keyword>
<evidence type="ECO:0000256" key="4">
    <source>
        <dbReference type="ARBA" id="ARBA00004240"/>
    </source>
</evidence>
<comment type="cofactor">
    <cofactor evidence="1">
        <name>Ca(2+)</name>
        <dbReference type="ChEBI" id="CHEBI:29108"/>
    </cofactor>
</comment>
<evidence type="ECO:0000256" key="5">
    <source>
        <dbReference type="ARBA" id="ARBA00004922"/>
    </source>
</evidence>
<keyword evidence="10" id="KW-0479">Metal-binding</keyword>
<dbReference type="GO" id="GO:0006066">
    <property type="term" value="P:alcohol metabolic process"/>
    <property type="evidence" value="ECO:0007669"/>
    <property type="project" value="UniProtKB-ARBA"/>
</dbReference>
<dbReference type="Pfam" id="PF00535">
    <property type="entry name" value="Glycos_transf_2"/>
    <property type="match status" value="1"/>
</dbReference>
<evidence type="ECO:0000256" key="10">
    <source>
        <dbReference type="ARBA" id="ARBA00022723"/>
    </source>
</evidence>
<keyword evidence="11" id="KW-0256">Endoplasmic reticulum</keyword>
<comment type="cofactor">
    <cofactor evidence="2">
        <name>Mn(2+)</name>
        <dbReference type="ChEBI" id="CHEBI:29035"/>
    </cofactor>
</comment>
<dbReference type="OrthoDB" id="2603at2759"/>
<dbReference type="FunFam" id="3.90.550.10:FF:000036">
    <property type="entry name" value="Dolichol-phosphate mannosyltransferase subunit 1"/>
    <property type="match status" value="1"/>
</dbReference>
<dbReference type="GO" id="GO:0004582">
    <property type="term" value="F:dolichyl-phosphate beta-D-mannosyltransferase activity"/>
    <property type="evidence" value="ECO:0007669"/>
    <property type="project" value="UniProtKB-EC"/>
</dbReference>
<feature type="transmembrane region" description="Helical" evidence="15">
    <location>
        <begin position="333"/>
        <end position="354"/>
    </location>
</feature>
<dbReference type="InterPro" id="IPR029044">
    <property type="entry name" value="Nucleotide-diphossugar_trans"/>
</dbReference>
<dbReference type="InterPro" id="IPR039528">
    <property type="entry name" value="DPM1-like"/>
</dbReference>
<dbReference type="EMBL" id="CAJPDR010000153">
    <property type="protein sequence ID" value="CAF9922241.1"/>
    <property type="molecule type" value="Genomic_DNA"/>
</dbReference>
<evidence type="ECO:0000313" key="17">
    <source>
        <dbReference type="EMBL" id="CAF9922241.1"/>
    </source>
</evidence>
<evidence type="ECO:0000256" key="2">
    <source>
        <dbReference type="ARBA" id="ARBA00001936"/>
    </source>
</evidence>
<dbReference type="GO" id="GO:0006506">
    <property type="term" value="P:GPI anchor biosynthetic process"/>
    <property type="evidence" value="ECO:0007669"/>
    <property type="project" value="TreeGrafter"/>
</dbReference>
<feature type="region of interest" description="Disordered" evidence="14">
    <location>
        <begin position="242"/>
        <end position="270"/>
    </location>
</feature>
<sequence length="626" mass="69470">MSRNTAFHSQRHEPFRYQRSLELRHDHVTGPVSYLNPTCATFRHSTRNQTGSNDLDHNLEERAPERKDEQLASNIEFKWRSRDNRKGRHTLVVDPSSDSSARYLVPKTTSSLREVGRGILRMGTQYPYWDISWLVAIIFTLGSAVWVINAFFAYLPLAQPSTLFNNEALVGGGISAFVGATIFEIGSVLLMIEAVNENQSGCFGWALERVLSGDEGGKSKIRVRPDKDNCVHHHANEANFVGKGSVKEPSSDFLSDSPASSNGDLDESADWKDPGRSWVWFPSMHDMKNHYLKELGFLASFAQLCGATIFWISGFTALPGINNKMSHGLLDGIYWVPQMVGGSGFIISGALYMLEMQPKWYIPAWDVLGWHIGFWNLIGAFGFTLCGALGPAYGNSGAEYEASLATFWGSWAFLIGSVIQCNFDWEIIIVDDGSPDGTLQVAQQLQNLYGSRIVLKPRSGKLGLGTAYVHGLKYATGTSVIIMDADFSHHPKFIAPMIELQRSGDYDIVTGTRYNGDGGVYGWDLKRKLVSRGANLFADTVLRPGVSDLTGSFRLYKRAVLENVIAQTESKGYTFQMELMVRAKGLGYRVAEVPISFVDRVYGESKLGGDEIVEYAKGVLNLWLKV</sequence>
<feature type="domain" description="Glycosyltransferase 2-like" evidence="16">
    <location>
        <begin position="422"/>
        <end position="563"/>
    </location>
</feature>
<keyword evidence="15" id="KW-0812">Transmembrane</keyword>
<dbReference type="Proteomes" id="UP000664203">
    <property type="component" value="Unassembled WGS sequence"/>
</dbReference>
<evidence type="ECO:0000256" key="3">
    <source>
        <dbReference type="ARBA" id="ARBA00001946"/>
    </source>
</evidence>
<evidence type="ECO:0000256" key="7">
    <source>
        <dbReference type="ARBA" id="ARBA00012704"/>
    </source>
</evidence>
<gene>
    <name evidence="17" type="ORF">ALECFALPRED_002048</name>
</gene>
<keyword evidence="8" id="KW-0328">Glycosyltransferase</keyword>
<dbReference type="GO" id="GO:0035269">
    <property type="term" value="P:protein O-linked glycosylation via mannose"/>
    <property type="evidence" value="ECO:0007669"/>
    <property type="project" value="TreeGrafter"/>
</dbReference>
<feature type="transmembrane region" description="Helical" evidence="15">
    <location>
        <begin position="169"/>
        <end position="192"/>
    </location>
</feature>
<evidence type="ECO:0000256" key="8">
    <source>
        <dbReference type="ARBA" id="ARBA00022676"/>
    </source>
</evidence>
<keyword evidence="13" id="KW-0464">Manganese</keyword>
<dbReference type="AlphaFoldDB" id="A0A8H3FA56"/>
<dbReference type="GO" id="GO:0046872">
    <property type="term" value="F:metal ion binding"/>
    <property type="evidence" value="ECO:0007669"/>
    <property type="project" value="UniProtKB-KW"/>
</dbReference>
<feature type="transmembrane region" description="Helical" evidence="15">
    <location>
        <begin position="400"/>
        <end position="419"/>
    </location>
</feature>
<feature type="compositionally biased region" description="Basic and acidic residues" evidence="14">
    <location>
        <begin position="54"/>
        <end position="69"/>
    </location>
</feature>
<dbReference type="SUPFAM" id="SSF53448">
    <property type="entry name" value="Nucleotide-diphospho-sugar transferases"/>
    <property type="match status" value="1"/>
</dbReference>
<evidence type="ECO:0000259" key="16">
    <source>
        <dbReference type="Pfam" id="PF00535"/>
    </source>
</evidence>
<protein>
    <recommendedName>
        <fullName evidence="7">dolichyl-phosphate beta-D-mannosyltransferase</fullName>
        <ecNumber evidence="7">2.4.1.83</ecNumber>
    </recommendedName>
</protein>
<dbReference type="GO" id="GO:0006488">
    <property type="term" value="P:dolichol-linked oligosaccharide biosynthetic process"/>
    <property type="evidence" value="ECO:0007669"/>
    <property type="project" value="TreeGrafter"/>
</dbReference>
<dbReference type="Gene3D" id="3.90.550.10">
    <property type="entry name" value="Spore Coat Polysaccharide Biosynthesis Protein SpsA, Chain A"/>
    <property type="match status" value="1"/>
</dbReference>
<comment type="caution">
    <text evidence="17">The sequence shown here is derived from an EMBL/GenBank/DDBJ whole genome shotgun (WGS) entry which is preliminary data.</text>
</comment>
<evidence type="ECO:0000256" key="1">
    <source>
        <dbReference type="ARBA" id="ARBA00001913"/>
    </source>
</evidence>
<keyword evidence="12" id="KW-0460">Magnesium</keyword>
<comment type="cofactor">
    <cofactor evidence="3">
        <name>Mg(2+)</name>
        <dbReference type="ChEBI" id="CHEBI:18420"/>
    </cofactor>
</comment>
<feature type="transmembrane region" description="Helical" evidence="15">
    <location>
        <begin position="131"/>
        <end position="157"/>
    </location>
</feature>
<evidence type="ECO:0000256" key="13">
    <source>
        <dbReference type="ARBA" id="ARBA00023211"/>
    </source>
</evidence>
<dbReference type="PANTHER" id="PTHR43398:SF1">
    <property type="entry name" value="DOLICHOL-PHOSPHATE MANNOSYLTRANSFERASE SUBUNIT 1"/>
    <property type="match status" value="1"/>
</dbReference>
<feature type="transmembrane region" description="Helical" evidence="15">
    <location>
        <begin position="295"/>
        <end position="313"/>
    </location>
</feature>
<dbReference type="InterPro" id="IPR001173">
    <property type="entry name" value="Glyco_trans_2-like"/>
</dbReference>
<evidence type="ECO:0000256" key="6">
    <source>
        <dbReference type="ARBA" id="ARBA00006739"/>
    </source>
</evidence>
<dbReference type="PANTHER" id="PTHR43398">
    <property type="entry name" value="DOLICHOL-PHOSPHATE MANNOSYLTRANSFERASE SUBUNIT 1"/>
    <property type="match status" value="1"/>
</dbReference>
<evidence type="ECO:0000256" key="12">
    <source>
        <dbReference type="ARBA" id="ARBA00022842"/>
    </source>
</evidence>
<keyword evidence="9" id="KW-0808">Transferase</keyword>
<feature type="region of interest" description="Disordered" evidence="14">
    <location>
        <begin position="43"/>
        <end position="69"/>
    </location>
</feature>
<keyword evidence="18" id="KW-1185">Reference proteome</keyword>
<reference evidence="17" key="1">
    <citation type="submission" date="2021-03" db="EMBL/GenBank/DDBJ databases">
        <authorList>
            <person name="Tagirdzhanova G."/>
        </authorList>
    </citation>
    <scope>NUCLEOTIDE SEQUENCE</scope>
</reference>
<evidence type="ECO:0000256" key="9">
    <source>
        <dbReference type="ARBA" id="ARBA00022679"/>
    </source>
</evidence>
<comment type="similarity">
    <text evidence="6">Belongs to the glycosyltransferase 2 family.</text>
</comment>
<feature type="transmembrane region" description="Helical" evidence="15">
    <location>
        <begin position="374"/>
        <end position="394"/>
    </location>
</feature>
<keyword evidence="15" id="KW-1133">Transmembrane helix</keyword>
<comment type="subcellular location">
    <subcellularLocation>
        <location evidence="4">Endoplasmic reticulum</location>
    </subcellularLocation>
</comment>
<name>A0A8H3FA56_9LECA</name>